<dbReference type="GO" id="GO:0004497">
    <property type="term" value="F:monooxygenase activity"/>
    <property type="evidence" value="ECO:0007669"/>
    <property type="project" value="InterPro"/>
</dbReference>
<keyword evidence="3" id="KW-1185">Reference proteome</keyword>
<dbReference type="GO" id="GO:0005506">
    <property type="term" value="F:iron ion binding"/>
    <property type="evidence" value="ECO:0007669"/>
    <property type="project" value="InterPro"/>
</dbReference>
<dbReference type="InterPro" id="IPR036396">
    <property type="entry name" value="Cyt_P450_sf"/>
</dbReference>
<evidence type="ECO:0000313" key="3">
    <source>
        <dbReference type="Proteomes" id="UP000813444"/>
    </source>
</evidence>
<dbReference type="Proteomes" id="UP000813444">
    <property type="component" value="Unassembled WGS sequence"/>
</dbReference>
<reference evidence="2" key="1">
    <citation type="journal article" date="2021" name="Nat. Commun.">
        <title>Genetic determinants of endophytism in the Arabidopsis root mycobiome.</title>
        <authorList>
            <person name="Mesny F."/>
            <person name="Miyauchi S."/>
            <person name="Thiergart T."/>
            <person name="Pickel B."/>
            <person name="Atanasova L."/>
            <person name="Karlsson M."/>
            <person name="Huettel B."/>
            <person name="Barry K.W."/>
            <person name="Haridas S."/>
            <person name="Chen C."/>
            <person name="Bauer D."/>
            <person name="Andreopoulos W."/>
            <person name="Pangilinan J."/>
            <person name="LaButti K."/>
            <person name="Riley R."/>
            <person name="Lipzen A."/>
            <person name="Clum A."/>
            <person name="Drula E."/>
            <person name="Henrissat B."/>
            <person name="Kohler A."/>
            <person name="Grigoriev I.V."/>
            <person name="Martin F.M."/>
            <person name="Hacquard S."/>
        </authorList>
    </citation>
    <scope>NUCLEOTIDE SEQUENCE</scope>
    <source>
        <strain evidence="2">MPI-CAGE-CH-0235</strain>
    </source>
</reference>
<comment type="pathway">
    <text evidence="1">Mycotoxin biosynthesis.</text>
</comment>
<dbReference type="PANTHER" id="PTHR47582:SF1">
    <property type="entry name" value="P450, PUTATIVE (EUROFUNG)-RELATED"/>
    <property type="match status" value="1"/>
</dbReference>
<dbReference type="GO" id="GO:0020037">
    <property type="term" value="F:heme binding"/>
    <property type="evidence" value="ECO:0007669"/>
    <property type="project" value="InterPro"/>
</dbReference>
<accession>A0A8K0T3R7</accession>
<dbReference type="PANTHER" id="PTHR47582">
    <property type="entry name" value="P450, PUTATIVE (EUROFUNG)-RELATED"/>
    <property type="match status" value="1"/>
</dbReference>
<evidence type="ECO:0000256" key="1">
    <source>
        <dbReference type="ARBA" id="ARBA00004685"/>
    </source>
</evidence>
<dbReference type="AlphaFoldDB" id="A0A8K0T3R7"/>
<dbReference type="OrthoDB" id="1470350at2759"/>
<dbReference type="GO" id="GO:0016705">
    <property type="term" value="F:oxidoreductase activity, acting on paired donors, with incorporation or reduction of molecular oxygen"/>
    <property type="evidence" value="ECO:0007669"/>
    <property type="project" value="InterPro"/>
</dbReference>
<dbReference type="EMBL" id="JAGPNK010000001">
    <property type="protein sequence ID" value="KAH7329691.1"/>
    <property type="molecule type" value="Genomic_DNA"/>
</dbReference>
<dbReference type="InterPro" id="IPR053007">
    <property type="entry name" value="CYP450_monoxygenase_sec-met"/>
</dbReference>
<organism evidence="2 3">
    <name type="scientific">Stachybotrys elegans</name>
    <dbReference type="NCBI Taxonomy" id="80388"/>
    <lineage>
        <taxon>Eukaryota</taxon>
        <taxon>Fungi</taxon>
        <taxon>Dikarya</taxon>
        <taxon>Ascomycota</taxon>
        <taxon>Pezizomycotina</taxon>
        <taxon>Sordariomycetes</taxon>
        <taxon>Hypocreomycetidae</taxon>
        <taxon>Hypocreales</taxon>
        <taxon>Stachybotryaceae</taxon>
        <taxon>Stachybotrys</taxon>
    </lineage>
</organism>
<evidence type="ECO:0000313" key="2">
    <source>
        <dbReference type="EMBL" id="KAH7329691.1"/>
    </source>
</evidence>
<proteinExistence type="predicted"/>
<gene>
    <name evidence="2" type="ORF">B0I35DRAFT_507907</name>
</gene>
<protein>
    <submittedName>
        <fullName evidence="2">Uncharacterized protein</fullName>
    </submittedName>
</protein>
<sequence length="195" mass="21852">MYVVRSPELIAACDKRPSTVSFVPYVVEFARRILLANDESIRLLSEDLPEEKGADLRSETMKAMHRAMQPGKALDETIQRVMRCSIDFLDASIDIPNGKSLPLLACCRDFVTLASTDGLYGAEKNPFLNDAVMQGFWAVNKDFARLGLMLYPNLVAPNGSVGRQHFFAGMRSYYQDSDIGDCEYSHRDGVEEDIE</sequence>
<dbReference type="Gene3D" id="1.10.630.10">
    <property type="entry name" value="Cytochrome P450"/>
    <property type="match status" value="1"/>
</dbReference>
<name>A0A8K0T3R7_9HYPO</name>
<comment type="caution">
    <text evidence="2">The sequence shown here is derived from an EMBL/GenBank/DDBJ whole genome shotgun (WGS) entry which is preliminary data.</text>
</comment>